<feature type="compositionally biased region" description="Polar residues" evidence="1">
    <location>
        <begin position="180"/>
        <end position="200"/>
    </location>
</feature>
<dbReference type="EMBL" id="ML119164">
    <property type="protein sequence ID" value="RPB08346.1"/>
    <property type="molecule type" value="Genomic_DNA"/>
</dbReference>
<dbReference type="Proteomes" id="UP000277580">
    <property type="component" value="Unassembled WGS sequence"/>
</dbReference>
<gene>
    <name evidence="2" type="ORF">P167DRAFT_548980</name>
</gene>
<dbReference type="OrthoDB" id="5416416at2759"/>
<dbReference type="AlphaFoldDB" id="A0A3N4KCW7"/>
<reference evidence="2 3" key="1">
    <citation type="journal article" date="2018" name="Nat. Ecol. Evol.">
        <title>Pezizomycetes genomes reveal the molecular basis of ectomycorrhizal truffle lifestyle.</title>
        <authorList>
            <person name="Murat C."/>
            <person name="Payen T."/>
            <person name="Noel B."/>
            <person name="Kuo A."/>
            <person name="Morin E."/>
            <person name="Chen J."/>
            <person name="Kohler A."/>
            <person name="Krizsan K."/>
            <person name="Balestrini R."/>
            <person name="Da Silva C."/>
            <person name="Montanini B."/>
            <person name="Hainaut M."/>
            <person name="Levati E."/>
            <person name="Barry K.W."/>
            <person name="Belfiori B."/>
            <person name="Cichocki N."/>
            <person name="Clum A."/>
            <person name="Dockter R.B."/>
            <person name="Fauchery L."/>
            <person name="Guy J."/>
            <person name="Iotti M."/>
            <person name="Le Tacon F."/>
            <person name="Lindquist E.A."/>
            <person name="Lipzen A."/>
            <person name="Malagnac F."/>
            <person name="Mello A."/>
            <person name="Molinier V."/>
            <person name="Miyauchi S."/>
            <person name="Poulain J."/>
            <person name="Riccioni C."/>
            <person name="Rubini A."/>
            <person name="Sitrit Y."/>
            <person name="Splivallo R."/>
            <person name="Traeger S."/>
            <person name="Wang M."/>
            <person name="Zifcakova L."/>
            <person name="Wipf D."/>
            <person name="Zambonelli A."/>
            <person name="Paolocci F."/>
            <person name="Nowrousian M."/>
            <person name="Ottonello S."/>
            <person name="Baldrian P."/>
            <person name="Spatafora J.W."/>
            <person name="Henrissat B."/>
            <person name="Nagy L.G."/>
            <person name="Aury J.M."/>
            <person name="Wincker P."/>
            <person name="Grigoriev I.V."/>
            <person name="Bonfante P."/>
            <person name="Martin F.M."/>
        </authorList>
    </citation>
    <scope>NUCLEOTIDE SEQUENCE [LARGE SCALE GENOMIC DNA]</scope>
    <source>
        <strain evidence="2 3">CCBAS932</strain>
    </source>
</reference>
<feature type="compositionally biased region" description="Polar residues" evidence="1">
    <location>
        <begin position="107"/>
        <end position="116"/>
    </location>
</feature>
<evidence type="ECO:0000313" key="2">
    <source>
        <dbReference type="EMBL" id="RPB08346.1"/>
    </source>
</evidence>
<keyword evidence="3" id="KW-1185">Reference proteome</keyword>
<feature type="compositionally biased region" description="Polar residues" evidence="1">
    <location>
        <begin position="256"/>
        <end position="268"/>
    </location>
</feature>
<feature type="compositionally biased region" description="Low complexity" evidence="1">
    <location>
        <begin position="269"/>
        <end position="291"/>
    </location>
</feature>
<evidence type="ECO:0000256" key="1">
    <source>
        <dbReference type="SAM" id="MobiDB-lite"/>
    </source>
</evidence>
<organism evidence="2 3">
    <name type="scientific">Morchella conica CCBAS932</name>
    <dbReference type="NCBI Taxonomy" id="1392247"/>
    <lineage>
        <taxon>Eukaryota</taxon>
        <taxon>Fungi</taxon>
        <taxon>Dikarya</taxon>
        <taxon>Ascomycota</taxon>
        <taxon>Pezizomycotina</taxon>
        <taxon>Pezizomycetes</taxon>
        <taxon>Pezizales</taxon>
        <taxon>Morchellaceae</taxon>
        <taxon>Morchella</taxon>
    </lineage>
</organism>
<proteinExistence type="predicted"/>
<feature type="compositionally biased region" description="Low complexity" evidence="1">
    <location>
        <begin position="82"/>
        <end position="104"/>
    </location>
</feature>
<accession>A0A3N4KCW7</accession>
<feature type="compositionally biased region" description="Low complexity" evidence="1">
    <location>
        <begin position="160"/>
        <end position="169"/>
    </location>
</feature>
<feature type="region of interest" description="Disordered" evidence="1">
    <location>
        <begin position="1"/>
        <end position="347"/>
    </location>
</feature>
<feature type="compositionally biased region" description="Low complexity" evidence="1">
    <location>
        <begin position="233"/>
        <end position="248"/>
    </location>
</feature>
<sequence length="347" mass="35818">MSSHNPNRPSRHAMPAPSTATVKSSYMSDKIRNAPTLGPGDSLSQMSRKSSHVDPSHSSRAPKSHASGMSGHSRRGASRHLSAVPEVSTISSSSNSNLSWAPMSHASGGSTPQASSKHSRYAPVLDSSHVSWSPMSHASGGSTPQASSRHSRHAPVLDNSPQSSKNSSSAWFSDEKARSAYQQMTHSQAGSSASNASRGQSGMHAPSRHTATPSYTSGAAGPSGSHRSAAPISMSSNMSGQGYSSSGSRQPEPQMCGTSGASRQMSQASGMSGHGSQVSSSSRQSASPGSQNMSMTQHGGRAGHRSVVPSPLGQAPVHNGFRGTISTPEGKPGETVEVNINIRTTRK</sequence>
<protein>
    <submittedName>
        <fullName evidence="2">Uncharacterized protein</fullName>
    </submittedName>
</protein>
<evidence type="ECO:0000313" key="3">
    <source>
        <dbReference type="Proteomes" id="UP000277580"/>
    </source>
</evidence>
<dbReference type="InParanoid" id="A0A3N4KCW7"/>
<name>A0A3N4KCW7_9PEZI</name>
<feature type="compositionally biased region" description="Polar residues" evidence="1">
    <location>
        <begin position="128"/>
        <end position="148"/>
    </location>
</feature>
<feature type="compositionally biased region" description="Polar residues" evidence="1">
    <location>
        <begin position="18"/>
        <end position="27"/>
    </location>
</feature>